<organism evidence="2 3">
    <name type="scientific">Hymenoscyphus albidus</name>
    <dbReference type="NCBI Taxonomy" id="595503"/>
    <lineage>
        <taxon>Eukaryota</taxon>
        <taxon>Fungi</taxon>
        <taxon>Dikarya</taxon>
        <taxon>Ascomycota</taxon>
        <taxon>Pezizomycotina</taxon>
        <taxon>Leotiomycetes</taxon>
        <taxon>Helotiales</taxon>
        <taxon>Helotiaceae</taxon>
        <taxon>Hymenoscyphus</taxon>
    </lineage>
</organism>
<evidence type="ECO:0000313" key="3">
    <source>
        <dbReference type="Proteomes" id="UP000701801"/>
    </source>
</evidence>
<name>A0A9N9LSX2_9HELO</name>
<feature type="region of interest" description="Disordered" evidence="1">
    <location>
        <begin position="97"/>
        <end position="117"/>
    </location>
</feature>
<dbReference type="AlphaFoldDB" id="A0A9N9LSX2"/>
<proteinExistence type="predicted"/>
<protein>
    <submittedName>
        <fullName evidence="2">Uncharacterized protein</fullName>
    </submittedName>
</protein>
<reference evidence="2" key="1">
    <citation type="submission" date="2021-07" db="EMBL/GenBank/DDBJ databases">
        <authorList>
            <person name="Durling M."/>
        </authorList>
    </citation>
    <scope>NUCLEOTIDE SEQUENCE</scope>
</reference>
<feature type="compositionally biased region" description="Basic and acidic residues" evidence="1">
    <location>
        <begin position="108"/>
        <end position="117"/>
    </location>
</feature>
<comment type="caution">
    <text evidence="2">The sequence shown here is derived from an EMBL/GenBank/DDBJ whole genome shotgun (WGS) entry which is preliminary data.</text>
</comment>
<sequence length="230" mass="26103">MPNNRDGMGDKPLPNHPVMSRKQPPSSHHRDPNPRRLSRTGSLKQNSSQQSQPPLPPRSRGAIGETEHIYSNEERMLRNEGDQIRSQSPGNIAASRLEAGEHPAAATSKEEKNRNGEREYDVIVGDVEQMAAELIESRRLLHETQKRYDESTAELSSRHIVDPFRKGDQIIAREIDGLRSDIRSGIAQTLKNFVNPPDPEYTFFRIVTPDYRQYLNADGKEQSLLIQSFI</sequence>
<feature type="region of interest" description="Disordered" evidence="1">
    <location>
        <begin position="1"/>
        <end position="72"/>
    </location>
</feature>
<dbReference type="Proteomes" id="UP000701801">
    <property type="component" value="Unassembled WGS sequence"/>
</dbReference>
<accession>A0A9N9LSX2</accession>
<evidence type="ECO:0000256" key="1">
    <source>
        <dbReference type="SAM" id="MobiDB-lite"/>
    </source>
</evidence>
<evidence type="ECO:0000313" key="2">
    <source>
        <dbReference type="EMBL" id="CAG8977829.1"/>
    </source>
</evidence>
<keyword evidence="3" id="KW-1185">Reference proteome</keyword>
<gene>
    <name evidence="2" type="ORF">HYALB_00008995</name>
</gene>
<dbReference type="EMBL" id="CAJVRM010000236">
    <property type="protein sequence ID" value="CAG8977829.1"/>
    <property type="molecule type" value="Genomic_DNA"/>
</dbReference>